<keyword evidence="2" id="KW-1185">Reference proteome</keyword>
<dbReference type="OrthoDB" id="6681382at2"/>
<protein>
    <recommendedName>
        <fullName evidence="3">2OG-Fe dioxygenase family protein</fullName>
    </recommendedName>
</protein>
<dbReference type="EMBL" id="NMQU01000023">
    <property type="protein sequence ID" value="OXM52856.1"/>
    <property type="molecule type" value="Genomic_DNA"/>
</dbReference>
<name>A0A229S1V8_AMYAL</name>
<dbReference type="InterPro" id="IPR018724">
    <property type="entry name" value="2OG-Fe_dioxygenase"/>
</dbReference>
<dbReference type="GO" id="GO:0051213">
    <property type="term" value="F:dioxygenase activity"/>
    <property type="evidence" value="ECO:0007669"/>
    <property type="project" value="InterPro"/>
</dbReference>
<sequence>MQTATETPALVEHGFARYDLAEEFGIAESDGVFQRLLTEFVDLPPDPYATEAGRNRRYARGLYLPWSREFSWIPDTHFGDQGWMNGYYQADHNPEYVGVVRKLPAMSETARNNPIIREILDFDFAQTRWSEDDAAFPLHVGVHLIKLAVDDDGGEAISSPNELHQDGEPFVFAHLVYRQNVVGGRNVIAPPKYRGLLPADVPDGEALAEFELVKPLESYGVTDAKVSHYVSPIKRGPGPETGERAVILTDFTPMRQHI</sequence>
<proteinExistence type="predicted"/>
<comment type="caution">
    <text evidence="1">The sequence shown here is derived from an EMBL/GenBank/DDBJ whole genome shotgun (WGS) entry which is preliminary data.</text>
</comment>
<reference evidence="1 2" key="1">
    <citation type="submission" date="2017-07" db="EMBL/GenBank/DDBJ databases">
        <title>Amycolatopsis alba DSM 44262 Genome sequencing and assembly.</title>
        <authorList>
            <person name="Kaur N."/>
            <person name="Mayilraj S."/>
        </authorList>
    </citation>
    <scope>NUCLEOTIDE SEQUENCE [LARGE SCALE GENOMIC DNA]</scope>
    <source>
        <strain evidence="1 2">DSM 44262</strain>
    </source>
</reference>
<evidence type="ECO:0008006" key="3">
    <source>
        <dbReference type="Google" id="ProtNLM"/>
    </source>
</evidence>
<evidence type="ECO:0000313" key="1">
    <source>
        <dbReference type="EMBL" id="OXM52856.1"/>
    </source>
</evidence>
<dbReference type="Gene3D" id="2.60.120.620">
    <property type="entry name" value="q2cbj1_9rhob like domain"/>
    <property type="match status" value="1"/>
</dbReference>
<evidence type="ECO:0000313" key="2">
    <source>
        <dbReference type="Proteomes" id="UP000215563"/>
    </source>
</evidence>
<accession>A0A229S1V8</accession>
<gene>
    <name evidence="1" type="ORF">CFP75_08265</name>
</gene>
<organism evidence="1 2">
    <name type="scientific">Amycolatopsis alba DSM 44262</name>
    <dbReference type="NCBI Taxonomy" id="1125972"/>
    <lineage>
        <taxon>Bacteria</taxon>
        <taxon>Bacillati</taxon>
        <taxon>Actinomycetota</taxon>
        <taxon>Actinomycetes</taxon>
        <taxon>Pseudonocardiales</taxon>
        <taxon>Pseudonocardiaceae</taxon>
        <taxon>Amycolatopsis</taxon>
    </lineage>
</organism>
<dbReference type="RefSeq" id="WP_020629943.1">
    <property type="nucleotide sequence ID" value="NZ_KB913032.1"/>
</dbReference>
<dbReference type="Proteomes" id="UP000215563">
    <property type="component" value="Unassembled WGS sequence"/>
</dbReference>
<dbReference type="Pfam" id="PF10014">
    <property type="entry name" value="2OG-Fe_Oxy_2"/>
    <property type="match status" value="1"/>
</dbReference>
<dbReference type="AlphaFoldDB" id="A0A229S1V8"/>